<dbReference type="EMBL" id="JAWCUI010000003">
    <property type="protein sequence ID" value="KAL1902983.1"/>
    <property type="molecule type" value="Genomic_DNA"/>
</dbReference>
<protein>
    <submittedName>
        <fullName evidence="2">Uncharacterized protein</fullName>
    </submittedName>
</protein>
<name>A0ABR3ZT80_9PEZI</name>
<dbReference type="Proteomes" id="UP001583186">
    <property type="component" value="Unassembled WGS sequence"/>
</dbReference>
<evidence type="ECO:0000313" key="3">
    <source>
        <dbReference type="Proteomes" id="UP001583186"/>
    </source>
</evidence>
<evidence type="ECO:0000313" key="2">
    <source>
        <dbReference type="EMBL" id="KAL1902983.1"/>
    </source>
</evidence>
<gene>
    <name evidence="2" type="ORF">Sste5346_000895</name>
</gene>
<feature type="region of interest" description="Disordered" evidence="1">
    <location>
        <begin position="1"/>
        <end position="70"/>
    </location>
</feature>
<accession>A0ABR3ZT80</accession>
<evidence type="ECO:0000256" key="1">
    <source>
        <dbReference type="SAM" id="MobiDB-lite"/>
    </source>
</evidence>
<feature type="compositionally biased region" description="Basic and acidic residues" evidence="1">
    <location>
        <begin position="45"/>
        <end position="54"/>
    </location>
</feature>
<organism evidence="2 3">
    <name type="scientific">Sporothrix stenoceras</name>
    <dbReference type="NCBI Taxonomy" id="5173"/>
    <lineage>
        <taxon>Eukaryota</taxon>
        <taxon>Fungi</taxon>
        <taxon>Dikarya</taxon>
        <taxon>Ascomycota</taxon>
        <taxon>Pezizomycotina</taxon>
        <taxon>Sordariomycetes</taxon>
        <taxon>Sordariomycetidae</taxon>
        <taxon>Ophiostomatales</taxon>
        <taxon>Ophiostomataceae</taxon>
        <taxon>Sporothrix</taxon>
    </lineage>
</organism>
<proteinExistence type="predicted"/>
<feature type="region of interest" description="Disordered" evidence="1">
    <location>
        <begin position="190"/>
        <end position="210"/>
    </location>
</feature>
<feature type="compositionally biased region" description="Low complexity" evidence="1">
    <location>
        <begin position="192"/>
        <end position="203"/>
    </location>
</feature>
<sequence length="232" mass="24488">MTRVTAPMSKLTRSLGSHPSVARPAYIAGSASHQTNASSGAGRTELGDRDDNSRRFTMTHRPTPQPVPSRNRIVPLMQTFNFRTTTPRDARRDVSTIDYAVMPSFAGEADRAAGSAASRMALRVPLLPDNFSPDRQNLDGHAPEVADGPLAGPQIVVVAAHPENIVAASALTEIEGMGIDGVELKFAHLGEESSSGSSSSSSKEASEPGMIRDLWKGLLDDLSGSSAVPKTA</sequence>
<comment type="caution">
    <text evidence="2">The sequence shown here is derived from an EMBL/GenBank/DDBJ whole genome shotgun (WGS) entry which is preliminary data.</text>
</comment>
<feature type="compositionally biased region" description="Polar residues" evidence="1">
    <location>
        <begin position="31"/>
        <end position="41"/>
    </location>
</feature>
<reference evidence="2 3" key="1">
    <citation type="journal article" date="2024" name="IMA Fungus">
        <title>IMA Genome - F19 : A genome assembly and annotation guide to empower mycologists, including annotated draft genome sequences of Ceratocystis pirilliformis, Diaporthe australafricana, Fusarium ophioides, Paecilomyces lecythidis, and Sporothrix stenoceras.</title>
        <authorList>
            <person name="Aylward J."/>
            <person name="Wilson A.M."/>
            <person name="Visagie C.M."/>
            <person name="Spraker J."/>
            <person name="Barnes I."/>
            <person name="Buitendag C."/>
            <person name="Ceriani C."/>
            <person name="Del Mar Angel L."/>
            <person name="du Plessis D."/>
            <person name="Fuchs T."/>
            <person name="Gasser K."/>
            <person name="Kramer D."/>
            <person name="Li W."/>
            <person name="Munsamy K."/>
            <person name="Piso A."/>
            <person name="Price J.L."/>
            <person name="Sonnekus B."/>
            <person name="Thomas C."/>
            <person name="van der Nest A."/>
            <person name="van Dijk A."/>
            <person name="van Heerden A."/>
            <person name="van Vuuren N."/>
            <person name="Yilmaz N."/>
            <person name="Duong T.A."/>
            <person name="van der Merwe N.A."/>
            <person name="Wingfield M.J."/>
            <person name="Wingfield B.D."/>
        </authorList>
    </citation>
    <scope>NUCLEOTIDE SEQUENCE [LARGE SCALE GENOMIC DNA]</scope>
    <source>
        <strain evidence="2 3">CMW 5346</strain>
    </source>
</reference>
<keyword evidence="3" id="KW-1185">Reference proteome</keyword>